<reference evidence="5" key="1">
    <citation type="submission" date="2017-02" db="UniProtKB">
        <authorList>
            <consortium name="WormBaseParasite"/>
        </authorList>
    </citation>
    <scope>IDENTIFICATION</scope>
</reference>
<dbReference type="WBParaSite" id="ASIM_0000454201-mRNA-1">
    <property type="protein sequence ID" value="ASIM_0000454201-mRNA-1"/>
    <property type="gene ID" value="ASIM_0000454201"/>
</dbReference>
<dbReference type="InterPro" id="IPR009071">
    <property type="entry name" value="HMG_box_dom"/>
</dbReference>
<protein>
    <submittedName>
        <fullName evidence="5">HMG box domain-containing protein</fullName>
    </submittedName>
</protein>
<dbReference type="Proteomes" id="UP000267096">
    <property type="component" value="Unassembled WGS sequence"/>
</dbReference>
<evidence type="ECO:0000313" key="5">
    <source>
        <dbReference type="WBParaSite" id="ASIM_0000454201-mRNA-1"/>
    </source>
</evidence>
<dbReference type="OrthoDB" id="5791983at2759"/>
<keyword evidence="1" id="KW-0238">DNA-binding</keyword>
<dbReference type="EMBL" id="UYRR01007501">
    <property type="protein sequence ID" value="VDK23665.1"/>
    <property type="molecule type" value="Genomic_DNA"/>
</dbReference>
<name>A0A0M3JAC2_ANISI</name>
<evidence type="ECO:0000259" key="2">
    <source>
        <dbReference type="PROSITE" id="PS50118"/>
    </source>
</evidence>
<dbReference type="SMART" id="SM00398">
    <property type="entry name" value="HMG"/>
    <property type="match status" value="1"/>
</dbReference>
<organism evidence="5">
    <name type="scientific">Anisakis simplex</name>
    <name type="common">Herring worm</name>
    <dbReference type="NCBI Taxonomy" id="6269"/>
    <lineage>
        <taxon>Eukaryota</taxon>
        <taxon>Metazoa</taxon>
        <taxon>Ecdysozoa</taxon>
        <taxon>Nematoda</taxon>
        <taxon>Chromadorea</taxon>
        <taxon>Rhabditida</taxon>
        <taxon>Spirurina</taxon>
        <taxon>Ascaridomorpha</taxon>
        <taxon>Ascaridoidea</taxon>
        <taxon>Anisakidae</taxon>
        <taxon>Anisakis</taxon>
        <taxon>Anisakis simplex complex</taxon>
    </lineage>
</organism>
<dbReference type="GO" id="GO:0003677">
    <property type="term" value="F:DNA binding"/>
    <property type="evidence" value="ECO:0007669"/>
    <property type="project" value="UniProtKB-UniRule"/>
</dbReference>
<reference evidence="3 4" key="2">
    <citation type="submission" date="2018-11" db="EMBL/GenBank/DDBJ databases">
        <authorList>
            <consortium name="Pathogen Informatics"/>
        </authorList>
    </citation>
    <scope>NUCLEOTIDE SEQUENCE [LARGE SCALE GENOMIC DNA]</scope>
</reference>
<accession>A0A0M3JAC2</accession>
<gene>
    <name evidence="3" type="ORF">ASIM_LOCUS4351</name>
</gene>
<evidence type="ECO:0000313" key="4">
    <source>
        <dbReference type="Proteomes" id="UP000267096"/>
    </source>
</evidence>
<evidence type="ECO:0000313" key="3">
    <source>
        <dbReference type="EMBL" id="VDK23665.1"/>
    </source>
</evidence>
<dbReference type="CDD" id="cd00084">
    <property type="entry name" value="HMG-box_SF"/>
    <property type="match status" value="1"/>
</dbReference>
<keyword evidence="1" id="KW-0539">Nucleus</keyword>
<dbReference type="GO" id="GO:0005634">
    <property type="term" value="C:nucleus"/>
    <property type="evidence" value="ECO:0007669"/>
    <property type="project" value="UniProtKB-UniRule"/>
</dbReference>
<dbReference type="InterPro" id="IPR036910">
    <property type="entry name" value="HMG_box_dom_sf"/>
</dbReference>
<feature type="DNA-binding region" description="HMG box" evidence="1">
    <location>
        <begin position="3"/>
        <end position="67"/>
    </location>
</feature>
<keyword evidence="4" id="KW-1185">Reference proteome</keyword>
<proteinExistence type="predicted"/>
<dbReference type="Gene3D" id="1.10.30.10">
    <property type="entry name" value="High mobility group box domain"/>
    <property type="match status" value="1"/>
</dbReference>
<dbReference type="PROSITE" id="PS50118">
    <property type="entry name" value="HMG_BOX_2"/>
    <property type="match status" value="1"/>
</dbReference>
<sequence>MTKKRRSNGFMYFAEAMRVIYEAENGSNCSNQMSTKRLMERANKDWKQMSDEQRERWIAESRRRKEEVLLLLNHCRNSLHYLQLTIYQKQAYKLQSISVTTKKKQRPVSNLEKSLLPKPIVFCLSETQRKALRQSVYQKLIWRENEDLKQTLGKKKFGLLTVRAYRSFDETQTDDDIGCPPAEMCLNVISLEDGA</sequence>
<dbReference type="AlphaFoldDB" id="A0A0M3JAC2"/>
<evidence type="ECO:0000256" key="1">
    <source>
        <dbReference type="PROSITE-ProRule" id="PRU00267"/>
    </source>
</evidence>
<dbReference type="SUPFAM" id="SSF47095">
    <property type="entry name" value="HMG-box"/>
    <property type="match status" value="1"/>
</dbReference>
<feature type="domain" description="HMG box" evidence="2">
    <location>
        <begin position="3"/>
        <end position="67"/>
    </location>
</feature>